<comment type="caution">
    <text evidence="1">The sequence shown here is derived from an EMBL/GenBank/DDBJ whole genome shotgun (WGS) entry which is preliminary data.</text>
</comment>
<sequence>MDAPRTLTFASVSEAVAEVDRLRERGYRSLGNWDLRQSCEHLADWLGFAIDGFPPQPLLARPAFWLIRNTLAPRMMRKTLAKGRMSAGLPTAPSTVHPPLEAGAGDERAAEEAAIERFQATVARFVAHQGEYAPSPMFGQATRDEVQQMHALHCALHLGFLEPIDSTEEADVT</sequence>
<dbReference type="EMBL" id="WTPX01000023">
    <property type="protein sequence ID" value="NNJ25016.1"/>
    <property type="molecule type" value="Genomic_DNA"/>
</dbReference>
<dbReference type="Proteomes" id="UP000609651">
    <property type="component" value="Unassembled WGS sequence"/>
</dbReference>
<protein>
    <recommendedName>
        <fullName evidence="3">DUF1569 domain-containing protein</fullName>
    </recommendedName>
</protein>
<proteinExistence type="predicted"/>
<gene>
    <name evidence="1" type="ORF">LzC2_10780</name>
</gene>
<evidence type="ECO:0000313" key="2">
    <source>
        <dbReference type="Proteomes" id="UP000609651"/>
    </source>
</evidence>
<keyword evidence="2" id="KW-1185">Reference proteome</keyword>
<accession>A0ABX1VAR4</accession>
<dbReference type="InterPro" id="IPR034660">
    <property type="entry name" value="DinB/YfiT-like"/>
</dbReference>
<dbReference type="Gene3D" id="1.20.120.450">
    <property type="entry name" value="dinb family like domain"/>
    <property type="match status" value="1"/>
</dbReference>
<dbReference type="InterPro" id="IPR011463">
    <property type="entry name" value="DUF1569"/>
</dbReference>
<dbReference type="RefSeq" id="WP_171184570.1">
    <property type="nucleotide sequence ID" value="NZ_WTPX01000023.1"/>
</dbReference>
<organism evidence="1 2">
    <name type="scientific">Alienimonas chondri</name>
    <dbReference type="NCBI Taxonomy" id="2681879"/>
    <lineage>
        <taxon>Bacteria</taxon>
        <taxon>Pseudomonadati</taxon>
        <taxon>Planctomycetota</taxon>
        <taxon>Planctomycetia</taxon>
        <taxon>Planctomycetales</taxon>
        <taxon>Planctomycetaceae</taxon>
        <taxon>Alienimonas</taxon>
    </lineage>
</organism>
<name>A0ABX1VAR4_9PLAN</name>
<reference evidence="1 2" key="1">
    <citation type="journal article" date="2020" name="Syst. Appl. Microbiol.">
        <title>Alienimonas chondri sp. nov., a novel planctomycete isolated from the biofilm of the red alga Chondrus crispus.</title>
        <authorList>
            <person name="Vitorino I."/>
            <person name="Albuquerque L."/>
            <person name="Wiegand S."/>
            <person name="Kallscheuer N."/>
            <person name="da Costa M.S."/>
            <person name="Lobo-da-Cunha A."/>
            <person name="Jogler C."/>
            <person name="Lage O.M."/>
        </authorList>
    </citation>
    <scope>NUCLEOTIDE SEQUENCE [LARGE SCALE GENOMIC DNA]</scope>
    <source>
        <strain evidence="1 2">LzC2</strain>
    </source>
</reference>
<evidence type="ECO:0000313" key="1">
    <source>
        <dbReference type="EMBL" id="NNJ25016.1"/>
    </source>
</evidence>
<dbReference type="Pfam" id="PF07606">
    <property type="entry name" value="DUF1569"/>
    <property type="match status" value="1"/>
</dbReference>
<evidence type="ECO:0008006" key="3">
    <source>
        <dbReference type="Google" id="ProtNLM"/>
    </source>
</evidence>